<evidence type="ECO:0000313" key="2">
    <source>
        <dbReference type="Proteomes" id="UP000198211"/>
    </source>
</evidence>
<proteinExistence type="predicted"/>
<name>A0A225WFT0_9STRA</name>
<dbReference type="Proteomes" id="UP000198211">
    <property type="component" value="Unassembled WGS sequence"/>
</dbReference>
<dbReference type="AlphaFoldDB" id="A0A225WFT0"/>
<dbReference type="EMBL" id="NBNE01000993">
    <property type="protein sequence ID" value="OWZ16118.1"/>
    <property type="molecule type" value="Genomic_DNA"/>
</dbReference>
<comment type="caution">
    <text evidence="1">The sequence shown here is derived from an EMBL/GenBank/DDBJ whole genome shotgun (WGS) entry which is preliminary data.</text>
</comment>
<organism evidence="1 2">
    <name type="scientific">Phytophthora megakarya</name>
    <dbReference type="NCBI Taxonomy" id="4795"/>
    <lineage>
        <taxon>Eukaryota</taxon>
        <taxon>Sar</taxon>
        <taxon>Stramenopiles</taxon>
        <taxon>Oomycota</taxon>
        <taxon>Peronosporomycetes</taxon>
        <taxon>Peronosporales</taxon>
        <taxon>Peronosporaceae</taxon>
        <taxon>Phytophthora</taxon>
    </lineage>
</organism>
<sequence length="397" mass="44426">MPMLEYIQCHIVHHIAPDGHDNTGQCFISGMNAGYQRFYLTKKAPSTLEEAFAVALREAYKPKEVDAIQHYGERQQSTFSTQSPSTRTSRLKCFRCRKPCQRAAVCRAPATVVANVASENDVVVRGTLLAVNGEMVLWWQNFLLTVQCFMYTTSGSNSRLIVLSLHIDAAKRSIRALLDLTNNFVHAESLSVLPTDMSIHEGPSYMVVKYADGEPRRLPRRSATFSYECDGFRGSDDLIVIELSDSFDCIFGLLWLARHQPHIDWLTKTVCPRNIDVNAVLASLSVIPNTWPHVVVMNTDSMTFAVHEECDDPSYAACEHAACAGSEQGSQNVSNVVEQWSLRSDEQRLSGENDVVECDLSLAVEHEFPHVVERKIPFEVDALESCVPPVKCPESYH</sequence>
<reference evidence="2" key="1">
    <citation type="submission" date="2017-03" db="EMBL/GenBank/DDBJ databases">
        <title>Phytopthora megakarya and P. palmivora, two closely related causual agents of cacao black pod achieved similar genome size and gene model numbers by different mechanisms.</title>
        <authorList>
            <person name="Ali S."/>
            <person name="Shao J."/>
            <person name="Larry D.J."/>
            <person name="Kronmiller B."/>
            <person name="Shen D."/>
            <person name="Strem M.D."/>
            <person name="Melnick R.L."/>
            <person name="Guiltinan M.J."/>
            <person name="Tyler B.M."/>
            <person name="Meinhardt L.W."/>
            <person name="Bailey B.A."/>
        </authorList>
    </citation>
    <scope>NUCLEOTIDE SEQUENCE [LARGE SCALE GENOMIC DNA]</scope>
    <source>
        <strain evidence="2">zdho120</strain>
    </source>
</reference>
<gene>
    <name evidence="1" type="ORF">PHMEG_00010139</name>
</gene>
<protein>
    <submittedName>
        <fullName evidence="1">Polyprotein</fullName>
    </submittedName>
</protein>
<evidence type="ECO:0000313" key="1">
    <source>
        <dbReference type="EMBL" id="OWZ16118.1"/>
    </source>
</evidence>
<dbReference type="OrthoDB" id="125575at2759"/>
<keyword evidence="2" id="KW-1185">Reference proteome</keyword>
<accession>A0A225WFT0</accession>